<evidence type="ECO:0000313" key="2">
    <source>
        <dbReference type="Proteomes" id="UP000075680"/>
    </source>
</evidence>
<name>A0A150I2T1_9GAMM</name>
<protein>
    <recommendedName>
        <fullName evidence="3">Toxin-antitoxin system HicB family antitoxin</fullName>
    </recommendedName>
</protein>
<accession>A0A150I2T1</accession>
<dbReference type="AlphaFoldDB" id="A0A150I2T1"/>
<dbReference type="InterPro" id="IPR010985">
    <property type="entry name" value="Ribbon_hlx_hlx"/>
</dbReference>
<evidence type="ECO:0008006" key="3">
    <source>
        <dbReference type="Google" id="ProtNLM"/>
    </source>
</evidence>
<reference evidence="1 2" key="1">
    <citation type="journal article" date="2016" name="Sci. Rep.">
        <title>Genomic and phenotypic characterization of the species Acinetobacter venetianus.</title>
        <authorList>
            <person name="Fondi M."/>
            <person name="Maida I."/>
            <person name="Perrin E."/>
            <person name="Orlandini V."/>
            <person name="La Torre L."/>
            <person name="Bosi E."/>
            <person name="Negroni A."/>
            <person name="Zanaroli G."/>
            <person name="Fava F."/>
            <person name="Decorosi F."/>
            <person name="Giovannetti L."/>
            <person name="Viti C."/>
            <person name="Vaneechoutte M."/>
            <person name="Dijkshoorn L."/>
            <person name="Fani R."/>
        </authorList>
    </citation>
    <scope>NUCLEOTIDE SEQUENCE [LARGE SCALE GENOMIC DNA]</scope>
    <source>
        <strain evidence="1 2">LUH5627</strain>
    </source>
</reference>
<dbReference type="GO" id="GO:0006355">
    <property type="term" value="P:regulation of DNA-templated transcription"/>
    <property type="evidence" value="ECO:0007669"/>
    <property type="project" value="InterPro"/>
</dbReference>
<dbReference type="Proteomes" id="UP000075680">
    <property type="component" value="Unassembled WGS sequence"/>
</dbReference>
<dbReference type="EMBL" id="JRUE01000022">
    <property type="protein sequence ID" value="KXZ74167.1"/>
    <property type="molecule type" value="Genomic_DNA"/>
</dbReference>
<dbReference type="PATRIC" id="fig|52133.18.peg.107"/>
<dbReference type="RefSeq" id="WP_111883801.1">
    <property type="nucleotide sequence ID" value="NZ_JRUE01000022.1"/>
</dbReference>
<organism evidence="1 2">
    <name type="scientific">Acinetobacter venetianus</name>
    <dbReference type="NCBI Taxonomy" id="52133"/>
    <lineage>
        <taxon>Bacteria</taxon>
        <taxon>Pseudomonadati</taxon>
        <taxon>Pseudomonadota</taxon>
        <taxon>Gammaproteobacteria</taxon>
        <taxon>Moraxellales</taxon>
        <taxon>Moraxellaceae</taxon>
        <taxon>Acinetobacter</taxon>
    </lineage>
</organism>
<sequence>MKQNRQKPIDVRVRVSVDLHELLKAHSEKEERSMNYLVNKAIEFYLKQHESAKA</sequence>
<gene>
    <name evidence="1" type="ORF">AVENLUH5627_00102</name>
</gene>
<dbReference type="Gene3D" id="1.10.1220.10">
    <property type="entry name" value="Met repressor-like"/>
    <property type="match status" value="1"/>
</dbReference>
<dbReference type="InterPro" id="IPR013321">
    <property type="entry name" value="Arc_rbn_hlx_hlx"/>
</dbReference>
<proteinExistence type="predicted"/>
<comment type="caution">
    <text evidence="1">The sequence shown here is derived from an EMBL/GenBank/DDBJ whole genome shotgun (WGS) entry which is preliminary data.</text>
</comment>
<dbReference type="SUPFAM" id="SSF47598">
    <property type="entry name" value="Ribbon-helix-helix"/>
    <property type="match status" value="1"/>
</dbReference>
<evidence type="ECO:0000313" key="1">
    <source>
        <dbReference type="EMBL" id="KXZ74167.1"/>
    </source>
</evidence>